<sequence>MSSAAGSSSAHFQSFSSPLRRALSPLVVADAVAQASAVDGETFLKISDRRAGVLGLARSLDDILKTISLDYQTVLVPFLRKVHDYAERRISLQDQLVVLEKHKAAGTLPSSLAAIRSPTFQLGKEYLKSCPVPPPQLAEIDTLVSTTRLKALDHMIEAMRGELAWYEAQLSAETLIPYGVRQVDERFTSHIEPNSRVPEFESIVLPNGQTESRIKENSWAVSPSIVAARTRQVEVIPRLIYTVLALVQNKKEAVKQKQEAKKQLKDAADVAMGNAEDPSEVFRKDLDALRKQIKALSTSKANASSSTSNASKTRPATSGSKGKKTSKSSHTTTKPASSTPKQQAKQSSSRSASQKKKADRKGKARATD</sequence>
<evidence type="ECO:0000313" key="1">
    <source>
        <dbReference type="EMBL" id="KAI0082948.1"/>
    </source>
</evidence>
<keyword evidence="2" id="KW-1185">Reference proteome</keyword>
<reference evidence="1" key="1">
    <citation type="journal article" date="2021" name="Environ. Microbiol.">
        <title>Gene family expansions and transcriptome signatures uncover fungal adaptations to wood decay.</title>
        <authorList>
            <person name="Hage H."/>
            <person name="Miyauchi S."/>
            <person name="Viragh M."/>
            <person name="Drula E."/>
            <person name="Min B."/>
            <person name="Chaduli D."/>
            <person name="Navarro D."/>
            <person name="Favel A."/>
            <person name="Norest M."/>
            <person name="Lesage-Meessen L."/>
            <person name="Balint B."/>
            <person name="Merenyi Z."/>
            <person name="de Eugenio L."/>
            <person name="Morin E."/>
            <person name="Martinez A.T."/>
            <person name="Baldrian P."/>
            <person name="Stursova M."/>
            <person name="Martinez M.J."/>
            <person name="Novotny C."/>
            <person name="Magnuson J.K."/>
            <person name="Spatafora J.W."/>
            <person name="Maurice S."/>
            <person name="Pangilinan J."/>
            <person name="Andreopoulos W."/>
            <person name="LaButti K."/>
            <person name="Hundley H."/>
            <person name="Na H."/>
            <person name="Kuo A."/>
            <person name="Barry K."/>
            <person name="Lipzen A."/>
            <person name="Henrissat B."/>
            <person name="Riley R."/>
            <person name="Ahrendt S."/>
            <person name="Nagy L.G."/>
            <person name="Grigoriev I.V."/>
            <person name="Martin F."/>
            <person name="Rosso M.N."/>
        </authorList>
    </citation>
    <scope>NUCLEOTIDE SEQUENCE</scope>
    <source>
        <strain evidence="1">CBS 384.51</strain>
    </source>
</reference>
<comment type="caution">
    <text evidence="1">The sequence shown here is derived from an EMBL/GenBank/DDBJ whole genome shotgun (WGS) entry which is preliminary data.</text>
</comment>
<accession>A0ACB8TLQ5</accession>
<proteinExistence type="predicted"/>
<dbReference type="EMBL" id="MU275062">
    <property type="protein sequence ID" value="KAI0082948.1"/>
    <property type="molecule type" value="Genomic_DNA"/>
</dbReference>
<protein>
    <submittedName>
        <fullName evidence="1">Uncharacterized protein</fullName>
    </submittedName>
</protein>
<evidence type="ECO:0000313" key="2">
    <source>
        <dbReference type="Proteomes" id="UP001055072"/>
    </source>
</evidence>
<dbReference type="Proteomes" id="UP001055072">
    <property type="component" value="Unassembled WGS sequence"/>
</dbReference>
<name>A0ACB8TLQ5_9APHY</name>
<organism evidence="1 2">
    <name type="scientific">Irpex rosettiformis</name>
    <dbReference type="NCBI Taxonomy" id="378272"/>
    <lineage>
        <taxon>Eukaryota</taxon>
        <taxon>Fungi</taxon>
        <taxon>Dikarya</taxon>
        <taxon>Basidiomycota</taxon>
        <taxon>Agaricomycotina</taxon>
        <taxon>Agaricomycetes</taxon>
        <taxon>Polyporales</taxon>
        <taxon>Irpicaceae</taxon>
        <taxon>Irpex</taxon>
    </lineage>
</organism>
<gene>
    <name evidence="1" type="ORF">BDY19DRAFT_910970</name>
</gene>